<dbReference type="InterPro" id="IPR044880">
    <property type="entry name" value="NCX_ion-bd_dom_sf"/>
</dbReference>
<accession>B4MPN4</accession>
<proteinExistence type="predicted"/>
<dbReference type="AlphaFoldDB" id="B4MPN4"/>
<feature type="compositionally biased region" description="Polar residues" evidence="8">
    <location>
        <begin position="51"/>
        <end position="61"/>
    </location>
</feature>
<dbReference type="GO" id="GO:0005432">
    <property type="term" value="F:calcium:sodium antiporter activity"/>
    <property type="evidence" value="ECO:0007669"/>
    <property type="project" value="TreeGrafter"/>
</dbReference>
<comment type="subcellular location">
    <subcellularLocation>
        <location evidence="1">Membrane</location>
        <topology evidence="1">Multi-pass membrane protein</topology>
    </subcellularLocation>
</comment>
<name>B4MPN4_DROWI</name>
<keyword evidence="2" id="KW-0813">Transport</keyword>
<reference evidence="11 12" key="1">
    <citation type="journal article" date="2007" name="Nature">
        <title>Evolution of genes and genomes on the Drosophila phylogeny.</title>
        <authorList>
            <consortium name="Drosophila 12 Genomes Consortium"/>
            <person name="Clark A.G."/>
            <person name="Eisen M.B."/>
            <person name="Smith D.R."/>
            <person name="Bergman C.M."/>
            <person name="Oliver B."/>
            <person name="Markow T.A."/>
            <person name="Kaufman T.C."/>
            <person name="Kellis M."/>
            <person name="Gelbart W."/>
            <person name="Iyer V.N."/>
            <person name="Pollard D.A."/>
            <person name="Sackton T.B."/>
            <person name="Larracuente A.M."/>
            <person name="Singh N.D."/>
            <person name="Abad J.P."/>
            <person name="Abt D.N."/>
            <person name="Adryan B."/>
            <person name="Aguade M."/>
            <person name="Akashi H."/>
            <person name="Anderson W.W."/>
            <person name="Aquadro C.F."/>
            <person name="Ardell D.H."/>
            <person name="Arguello R."/>
            <person name="Artieri C.G."/>
            <person name="Barbash D.A."/>
            <person name="Barker D."/>
            <person name="Barsanti P."/>
            <person name="Batterham P."/>
            <person name="Batzoglou S."/>
            <person name="Begun D."/>
            <person name="Bhutkar A."/>
            <person name="Blanco E."/>
            <person name="Bosak S.A."/>
            <person name="Bradley R.K."/>
            <person name="Brand A.D."/>
            <person name="Brent M.R."/>
            <person name="Brooks A.N."/>
            <person name="Brown R.H."/>
            <person name="Butlin R.K."/>
            <person name="Caggese C."/>
            <person name="Calvi B.R."/>
            <person name="Bernardo de Carvalho A."/>
            <person name="Caspi A."/>
            <person name="Castrezana S."/>
            <person name="Celniker S.E."/>
            <person name="Chang J.L."/>
            <person name="Chapple C."/>
            <person name="Chatterji S."/>
            <person name="Chinwalla A."/>
            <person name="Civetta A."/>
            <person name="Clifton S.W."/>
            <person name="Comeron J.M."/>
            <person name="Costello J.C."/>
            <person name="Coyne J.A."/>
            <person name="Daub J."/>
            <person name="David R.G."/>
            <person name="Delcher A.L."/>
            <person name="Delehaunty K."/>
            <person name="Do C.B."/>
            <person name="Ebling H."/>
            <person name="Edwards K."/>
            <person name="Eickbush T."/>
            <person name="Evans J.D."/>
            <person name="Filipski A."/>
            <person name="Findeiss S."/>
            <person name="Freyhult E."/>
            <person name="Fulton L."/>
            <person name="Fulton R."/>
            <person name="Garcia A.C."/>
            <person name="Gardiner A."/>
            <person name="Garfield D.A."/>
            <person name="Garvin B.E."/>
            <person name="Gibson G."/>
            <person name="Gilbert D."/>
            <person name="Gnerre S."/>
            <person name="Godfrey J."/>
            <person name="Good R."/>
            <person name="Gotea V."/>
            <person name="Gravely B."/>
            <person name="Greenberg A.J."/>
            <person name="Griffiths-Jones S."/>
            <person name="Gross S."/>
            <person name="Guigo R."/>
            <person name="Gustafson E.A."/>
            <person name="Haerty W."/>
            <person name="Hahn M.W."/>
            <person name="Halligan D.L."/>
            <person name="Halpern A.L."/>
            <person name="Halter G.M."/>
            <person name="Han M.V."/>
            <person name="Heger A."/>
            <person name="Hillier L."/>
            <person name="Hinrichs A.S."/>
            <person name="Holmes I."/>
            <person name="Hoskins R.A."/>
            <person name="Hubisz M.J."/>
            <person name="Hultmark D."/>
            <person name="Huntley M.A."/>
            <person name="Jaffe D.B."/>
            <person name="Jagadeeshan S."/>
            <person name="Jeck W.R."/>
            <person name="Johnson J."/>
            <person name="Jones C.D."/>
            <person name="Jordan W.C."/>
            <person name="Karpen G.H."/>
            <person name="Kataoka E."/>
            <person name="Keightley P.D."/>
            <person name="Kheradpour P."/>
            <person name="Kirkness E.F."/>
            <person name="Koerich L.B."/>
            <person name="Kristiansen K."/>
            <person name="Kudrna D."/>
            <person name="Kulathinal R.J."/>
            <person name="Kumar S."/>
            <person name="Kwok R."/>
            <person name="Lander E."/>
            <person name="Langley C.H."/>
            <person name="Lapoint R."/>
            <person name="Lazzaro B.P."/>
            <person name="Lee S.J."/>
            <person name="Levesque L."/>
            <person name="Li R."/>
            <person name="Lin C.F."/>
            <person name="Lin M.F."/>
            <person name="Lindblad-Toh K."/>
            <person name="Llopart A."/>
            <person name="Long M."/>
            <person name="Low L."/>
            <person name="Lozovsky E."/>
            <person name="Lu J."/>
            <person name="Luo M."/>
            <person name="Machado C.A."/>
            <person name="Makalowski W."/>
            <person name="Marzo M."/>
            <person name="Matsuda M."/>
            <person name="Matzkin L."/>
            <person name="McAllister B."/>
            <person name="McBride C.S."/>
            <person name="McKernan B."/>
            <person name="McKernan K."/>
            <person name="Mendez-Lago M."/>
            <person name="Minx P."/>
            <person name="Mollenhauer M.U."/>
            <person name="Montooth K."/>
            <person name="Mount S.M."/>
            <person name="Mu X."/>
            <person name="Myers E."/>
            <person name="Negre B."/>
            <person name="Newfeld S."/>
            <person name="Nielsen R."/>
            <person name="Noor M.A."/>
            <person name="O'Grady P."/>
            <person name="Pachter L."/>
            <person name="Papaceit M."/>
            <person name="Parisi M.J."/>
            <person name="Parisi M."/>
            <person name="Parts L."/>
            <person name="Pedersen J.S."/>
            <person name="Pesole G."/>
            <person name="Phillippy A.M."/>
            <person name="Ponting C.P."/>
            <person name="Pop M."/>
            <person name="Porcelli D."/>
            <person name="Powell J.R."/>
            <person name="Prohaska S."/>
            <person name="Pruitt K."/>
            <person name="Puig M."/>
            <person name="Quesneville H."/>
            <person name="Ram K.R."/>
            <person name="Rand D."/>
            <person name="Rasmussen M.D."/>
            <person name="Reed L.K."/>
            <person name="Reenan R."/>
            <person name="Reily A."/>
            <person name="Remington K.A."/>
            <person name="Rieger T.T."/>
            <person name="Ritchie M.G."/>
            <person name="Robin C."/>
            <person name="Rogers Y.H."/>
            <person name="Rohde C."/>
            <person name="Rozas J."/>
            <person name="Rubenfield M.J."/>
            <person name="Ruiz A."/>
            <person name="Russo S."/>
            <person name="Salzberg S.L."/>
            <person name="Sanchez-Gracia A."/>
            <person name="Saranga D.J."/>
            <person name="Sato H."/>
            <person name="Schaeffer S.W."/>
            <person name="Schatz M.C."/>
            <person name="Schlenke T."/>
            <person name="Schwartz R."/>
            <person name="Segarra C."/>
            <person name="Singh R.S."/>
            <person name="Sirot L."/>
            <person name="Sirota M."/>
            <person name="Sisneros N.B."/>
            <person name="Smith C.D."/>
            <person name="Smith T.F."/>
            <person name="Spieth J."/>
            <person name="Stage D.E."/>
            <person name="Stark A."/>
            <person name="Stephan W."/>
            <person name="Strausberg R.L."/>
            <person name="Strempel S."/>
            <person name="Sturgill D."/>
            <person name="Sutton G."/>
            <person name="Sutton G.G."/>
            <person name="Tao W."/>
            <person name="Teichmann S."/>
            <person name="Tobari Y.N."/>
            <person name="Tomimura Y."/>
            <person name="Tsolas J.M."/>
            <person name="Valente V.L."/>
            <person name="Venter E."/>
            <person name="Venter J.C."/>
            <person name="Vicario S."/>
            <person name="Vieira F.G."/>
            <person name="Vilella A.J."/>
            <person name="Villasante A."/>
            <person name="Walenz B."/>
            <person name="Wang J."/>
            <person name="Wasserman M."/>
            <person name="Watts T."/>
            <person name="Wilson D."/>
            <person name="Wilson R.K."/>
            <person name="Wing R.A."/>
            <person name="Wolfner M.F."/>
            <person name="Wong A."/>
            <person name="Wong G.K."/>
            <person name="Wu C.I."/>
            <person name="Wu G."/>
            <person name="Yamamoto D."/>
            <person name="Yang H.P."/>
            <person name="Yang S.P."/>
            <person name="Yorke J.A."/>
            <person name="Yoshida K."/>
            <person name="Zdobnov E."/>
            <person name="Zhang P."/>
            <person name="Zhang Y."/>
            <person name="Zimin A.V."/>
            <person name="Baldwin J."/>
            <person name="Abdouelleil A."/>
            <person name="Abdulkadir J."/>
            <person name="Abebe A."/>
            <person name="Abera B."/>
            <person name="Abreu J."/>
            <person name="Acer S.C."/>
            <person name="Aftuck L."/>
            <person name="Alexander A."/>
            <person name="An P."/>
            <person name="Anderson E."/>
            <person name="Anderson S."/>
            <person name="Arachi H."/>
            <person name="Azer M."/>
            <person name="Bachantsang P."/>
            <person name="Barry A."/>
            <person name="Bayul T."/>
            <person name="Berlin A."/>
            <person name="Bessette D."/>
            <person name="Bloom T."/>
            <person name="Blye J."/>
            <person name="Boguslavskiy L."/>
            <person name="Bonnet C."/>
            <person name="Boukhgalter B."/>
            <person name="Bourzgui I."/>
            <person name="Brown A."/>
            <person name="Cahill P."/>
            <person name="Channer S."/>
            <person name="Cheshatsang Y."/>
            <person name="Chuda L."/>
            <person name="Citroen M."/>
            <person name="Collymore A."/>
            <person name="Cooke P."/>
            <person name="Costello M."/>
            <person name="D'Aco K."/>
            <person name="Daza R."/>
            <person name="De Haan G."/>
            <person name="DeGray S."/>
            <person name="DeMaso C."/>
            <person name="Dhargay N."/>
            <person name="Dooley K."/>
            <person name="Dooley E."/>
            <person name="Doricent M."/>
            <person name="Dorje P."/>
            <person name="Dorjee K."/>
            <person name="Dupes A."/>
            <person name="Elong R."/>
            <person name="Falk J."/>
            <person name="Farina A."/>
            <person name="Faro S."/>
            <person name="Ferguson D."/>
            <person name="Fisher S."/>
            <person name="Foley C.D."/>
            <person name="Franke A."/>
            <person name="Friedrich D."/>
            <person name="Gadbois L."/>
            <person name="Gearin G."/>
            <person name="Gearin C.R."/>
            <person name="Giannoukos G."/>
            <person name="Goode T."/>
            <person name="Graham J."/>
            <person name="Grandbois E."/>
            <person name="Grewal S."/>
            <person name="Gyaltsen K."/>
            <person name="Hafez N."/>
            <person name="Hagos B."/>
            <person name="Hall J."/>
            <person name="Henson C."/>
            <person name="Hollinger A."/>
            <person name="Honan T."/>
            <person name="Huard M.D."/>
            <person name="Hughes L."/>
            <person name="Hurhula B."/>
            <person name="Husby M.E."/>
            <person name="Kamat A."/>
            <person name="Kanga B."/>
            <person name="Kashin S."/>
            <person name="Khazanovich D."/>
            <person name="Kisner P."/>
            <person name="Lance K."/>
            <person name="Lara M."/>
            <person name="Lee W."/>
            <person name="Lennon N."/>
            <person name="Letendre F."/>
            <person name="LeVine R."/>
            <person name="Lipovsky A."/>
            <person name="Liu X."/>
            <person name="Liu J."/>
            <person name="Liu S."/>
            <person name="Lokyitsang T."/>
            <person name="Lokyitsang Y."/>
            <person name="Lubonja R."/>
            <person name="Lui A."/>
            <person name="MacDonald P."/>
            <person name="Magnisalis V."/>
            <person name="Maru K."/>
            <person name="Matthews C."/>
            <person name="McCusker W."/>
            <person name="McDonough S."/>
            <person name="Mehta T."/>
            <person name="Meldrim J."/>
            <person name="Meneus L."/>
            <person name="Mihai O."/>
            <person name="Mihalev A."/>
            <person name="Mihova T."/>
            <person name="Mittelman R."/>
            <person name="Mlenga V."/>
            <person name="Montmayeur A."/>
            <person name="Mulrain L."/>
            <person name="Navidi A."/>
            <person name="Naylor J."/>
            <person name="Negash T."/>
            <person name="Nguyen T."/>
            <person name="Nguyen N."/>
            <person name="Nicol R."/>
            <person name="Norbu C."/>
            <person name="Norbu N."/>
            <person name="Novod N."/>
            <person name="O'Neill B."/>
            <person name="Osman S."/>
            <person name="Markiewicz E."/>
            <person name="Oyono O.L."/>
            <person name="Patti C."/>
            <person name="Phunkhang P."/>
            <person name="Pierre F."/>
            <person name="Priest M."/>
            <person name="Raghuraman S."/>
            <person name="Rege F."/>
            <person name="Reyes R."/>
            <person name="Rise C."/>
            <person name="Rogov P."/>
            <person name="Ross K."/>
            <person name="Ryan E."/>
            <person name="Settipalli S."/>
            <person name="Shea T."/>
            <person name="Sherpa N."/>
            <person name="Shi L."/>
            <person name="Shih D."/>
            <person name="Sparrow T."/>
            <person name="Spaulding J."/>
            <person name="Stalker J."/>
            <person name="Stange-Thomann N."/>
            <person name="Stavropoulos S."/>
            <person name="Stone C."/>
            <person name="Strader C."/>
            <person name="Tesfaye S."/>
            <person name="Thomson T."/>
            <person name="Thoulutsang Y."/>
            <person name="Thoulutsang D."/>
            <person name="Topham K."/>
            <person name="Topping I."/>
            <person name="Tsamla T."/>
            <person name="Vassiliev H."/>
            <person name="Vo A."/>
            <person name="Wangchuk T."/>
            <person name="Wangdi T."/>
            <person name="Weiand M."/>
            <person name="Wilkinson J."/>
            <person name="Wilson A."/>
            <person name="Yadav S."/>
            <person name="Young G."/>
            <person name="Yu Q."/>
            <person name="Zembek L."/>
            <person name="Zhong D."/>
            <person name="Zimmer A."/>
            <person name="Zwirko Z."/>
            <person name="Jaffe D.B."/>
            <person name="Alvarez P."/>
            <person name="Brockman W."/>
            <person name="Butler J."/>
            <person name="Chin C."/>
            <person name="Gnerre S."/>
            <person name="Grabherr M."/>
            <person name="Kleber M."/>
            <person name="Mauceli E."/>
            <person name="MacCallum I."/>
        </authorList>
    </citation>
    <scope>NUCLEOTIDE SEQUENCE [LARGE SCALE GENOMIC DNA]</scope>
    <source>
        <strain evidence="12">Tucson 14030-0811.24</strain>
    </source>
</reference>
<gene>
    <name evidence="11" type="primary">Dwil\GK21568</name>
    <name evidence="11" type="ORF">Dwil_GK21568</name>
</gene>
<keyword evidence="12" id="KW-1185">Reference proteome</keyword>
<keyword evidence="3" id="KW-0050">Antiport</keyword>
<dbReference type="eggNOG" id="KOG2399">
    <property type="taxonomic scope" value="Eukaryota"/>
</dbReference>
<evidence type="ECO:0000256" key="6">
    <source>
        <dbReference type="ARBA" id="ARBA00022989"/>
    </source>
</evidence>
<feature type="transmembrane region" description="Helical" evidence="9">
    <location>
        <begin position="121"/>
        <end position="140"/>
    </location>
</feature>
<keyword evidence="4" id="KW-0406">Ion transport</keyword>
<dbReference type="Gene3D" id="1.20.1420.30">
    <property type="entry name" value="NCX, central ion-binding region"/>
    <property type="match status" value="1"/>
</dbReference>
<protein>
    <submittedName>
        <fullName evidence="11">GK21568</fullName>
    </submittedName>
</protein>
<feature type="region of interest" description="Disordered" evidence="8">
    <location>
        <begin position="49"/>
        <end position="68"/>
    </location>
</feature>
<sequence length="389" mass="43776">MRKLRSEINILKSEPSSQQRNYELSRKMQRLVTLEDDDNVLIKDSAGSELRGSSQVGNSRSFGFATPRPRPRPAPVDFNVTRVILHNPSNPKNLFLISEFLESFIPISEEDWELGGWFRRTFLIVRSPLVIFVTIFVPVVDYEKDKHGWSKLLNCTQIITNPIFVITLVHTMLASSYTTWHINLNFSISVWSLCVTVPLALAVFIHSRTDKPPGYHLLFITLSLSSSMLLITICASEIEVLTTILGIVFDLSGNFMAISFGSIANATADLITNSSLAMQGYEKMAFAAIIGGPVFSIVVGMGVAFLFNPMVRQTGSSFWLYGEHGGNCYIFLSLAILTTLWWCLTFNFFARRSAAIYSWVLFVLFIVFSAGVEWDVVHEFSDDQFFTPI</sequence>
<feature type="domain" description="Sodium/calcium exchanger membrane region" evidence="10">
    <location>
        <begin position="223"/>
        <end position="369"/>
    </location>
</feature>
<keyword evidence="7 9" id="KW-0472">Membrane</keyword>
<evidence type="ECO:0000256" key="7">
    <source>
        <dbReference type="ARBA" id="ARBA00023136"/>
    </source>
</evidence>
<keyword evidence="4" id="KW-0106">Calcium</keyword>
<feature type="transmembrane region" description="Helical" evidence="9">
    <location>
        <begin position="329"/>
        <end position="349"/>
    </location>
</feature>
<dbReference type="InParanoid" id="B4MPN4"/>
<dbReference type="EMBL" id="CH963849">
    <property type="protein sequence ID" value="EDW74073.1"/>
    <property type="molecule type" value="Genomic_DNA"/>
</dbReference>
<feature type="transmembrane region" description="Helical" evidence="9">
    <location>
        <begin position="285"/>
        <end position="309"/>
    </location>
</feature>
<dbReference type="PhylomeDB" id="B4MPN4"/>
<dbReference type="GO" id="GO:0016020">
    <property type="term" value="C:membrane"/>
    <property type="evidence" value="ECO:0007669"/>
    <property type="project" value="UniProtKB-SubCell"/>
</dbReference>
<evidence type="ECO:0000313" key="12">
    <source>
        <dbReference type="Proteomes" id="UP000007798"/>
    </source>
</evidence>
<dbReference type="InterPro" id="IPR004837">
    <property type="entry name" value="NaCa_Exmemb"/>
</dbReference>
<dbReference type="Proteomes" id="UP000007798">
    <property type="component" value="Unassembled WGS sequence"/>
</dbReference>
<evidence type="ECO:0000313" key="11">
    <source>
        <dbReference type="EMBL" id="EDW74073.1"/>
    </source>
</evidence>
<feature type="transmembrane region" description="Helical" evidence="9">
    <location>
        <begin position="217"/>
        <end position="238"/>
    </location>
</feature>
<dbReference type="PANTHER" id="PTHR12266:SF0">
    <property type="entry name" value="MITOCHONDRIAL SODIUM_CALCIUM EXCHANGER PROTEIN"/>
    <property type="match status" value="1"/>
</dbReference>
<evidence type="ECO:0000256" key="9">
    <source>
        <dbReference type="SAM" id="Phobius"/>
    </source>
</evidence>
<feature type="transmembrane region" description="Helical" evidence="9">
    <location>
        <begin position="356"/>
        <end position="374"/>
    </location>
</feature>
<evidence type="ECO:0000259" key="10">
    <source>
        <dbReference type="Pfam" id="PF01699"/>
    </source>
</evidence>
<keyword evidence="5 9" id="KW-0812">Transmembrane</keyword>
<evidence type="ECO:0000256" key="4">
    <source>
        <dbReference type="ARBA" id="ARBA00022568"/>
    </source>
</evidence>
<dbReference type="OrthoDB" id="407410at2759"/>
<feature type="transmembrane region" description="Helical" evidence="9">
    <location>
        <begin position="152"/>
        <end position="174"/>
    </location>
</feature>
<evidence type="ECO:0000256" key="8">
    <source>
        <dbReference type="SAM" id="MobiDB-lite"/>
    </source>
</evidence>
<dbReference type="Pfam" id="PF01699">
    <property type="entry name" value="Na_Ca_ex"/>
    <property type="match status" value="1"/>
</dbReference>
<keyword evidence="6 9" id="KW-1133">Transmembrane helix</keyword>
<evidence type="ECO:0000256" key="2">
    <source>
        <dbReference type="ARBA" id="ARBA00022448"/>
    </source>
</evidence>
<dbReference type="HOGENOM" id="CLU_059810_0_0_1"/>
<feature type="transmembrane region" description="Helical" evidence="9">
    <location>
        <begin position="186"/>
        <end position="205"/>
    </location>
</feature>
<evidence type="ECO:0000256" key="1">
    <source>
        <dbReference type="ARBA" id="ARBA00004141"/>
    </source>
</evidence>
<keyword evidence="4" id="KW-0109">Calcium transport</keyword>
<dbReference type="InterPro" id="IPR051359">
    <property type="entry name" value="CaCA_antiporter"/>
</dbReference>
<dbReference type="GO" id="GO:0006874">
    <property type="term" value="P:intracellular calcium ion homeostasis"/>
    <property type="evidence" value="ECO:0007669"/>
    <property type="project" value="TreeGrafter"/>
</dbReference>
<organism evidence="12">
    <name type="scientific">Drosophila willistoni</name>
    <name type="common">Fruit fly</name>
    <dbReference type="NCBI Taxonomy" id="7260"/>
    <lineage>
        <taxon>Eukaryota</taxon>
        <taxon>Metazoa</taxon>
        <taxon>Ecdysozoa</taxon>
        <taxon>Arthropoda</taxon>
        <taxon>Hexapoda</taxon>
        <taxon>Insecta</taxon>
        <taxon>Pterygota</taxon>
        <taxon>Neoptera</taxon>
        <taxon>Endopterygota</taxon>
        <taxon>Diptera</taxon>
        <taxon>Brachycera</taxon>
        <taxon>Muscomorpha</taxon>
        <taxon>Ephydroidea</taxon>
        <taxon>Drosophilidae</taxon>
        <taxon>Drosophila</taxon>
        <taxon>Sophophora</taxon>
    </lineage>
</organism>
<evidence type="ECO:0000256" key="3">
    <source>
        <dbReference type="ARBA" id="ARBA00022449"/>
    </source>
</evidence>
<evidence type="ECO:0000256" key="5">
    <source>
        <dbReference type="ARBA" id="ARBA00022692"/>
    </source>
</evidence>
<dbReference type="PANTHER" id="PTHR12266">
    <property type="entry name" value="NA+/CA2+ K+ INDEPENDENT EXCHANGER"/>
    <property type="match status" value="1"/>
</dbReference>